<reference evidence="1 2" key="1">
    <citation type="submission" date="2019-03" db="EMBL/GenBank/DDBJ databases">
        <title>Single cell metagenomics reveals metabolic interactions within the superorganism composed of flagellate Streblomastix strix and complex community of Bacteroidetes bacteria on its surface.</title>
        <authorList>
            <person name="Treitli S.C."/>
            <person name="Kolisko M."/>
            <person name="Husnik F."/>
            <person name="Keeling P."/>
            <person name="Hampl V."/>
        </authorList>
    </citation>
    <scope>NUCLEOTIDE SEQUENCE [LARGE SCALE GENOMIC DNA]</scope>
    <source>
        <strain evidence="1">ST1C</strain>
    </source>
</reference>
<proteinExistence type="predicted"/>
<organism evidence="1 2">
    <name type="scientific">Streblomastix strix</name>
    <dbReference type="NCBI Taxonomy" id="222440"/>
    <lineage>
        <taxon>Eukaryota</taxon>
        <taxon>Metamonada</taxon>
        <taxon>Preaxostyla</taxon>
        <taxon>Oxymonadida</taxon>
        <taxon>Streblomastigidae</taxon>
        <taxon>Streblomastix</taxon>
    </lineage>
</organism>
<evidence type="ECO:0000313" key="1">
    <source>
        <dbReference type="EMBL" id="KAA6367089.1"/>
    </source>
</evidence>
<feature type="non-terminal residue" evidence="1">
    <location>
        <position position="10"/>
    </location>
</feature>
<accession>A0A5J4U9H3</accession>
<evidence type="ECO:0000313" key="2">
    <source>
        <dbReference type="Proteomes" id="UP000324800"/>
    </source>
</evidence>
<name>A0A5J4U9H3_9EUKA</name>
<comment type="caution">
    <text evidence="1">The sequence shown here is derived from an EMBL/GenBank/DDBJ whole genome shotgun (WGS) entry which is preliminary data.</text>
</comment>
<dbReference type="Proteomes" id="UP000324800">
    <property type="component" value="Unassembled WGS sequence"/>
</dbReference>
<dbReference type="EMBL" id="SNRW01018696">
    <property type="protein sequence ID" value="KAA6367089.1"/>
    <property type="molecule type" value="Genomic_DNA"/>
</dbReference>
<sequence length="10" mass="1207">MDLFLNSVRI</sequence>
<protein>
    <submittedName>
        <fullName evidence="1">Uncharacterized protein</fullName>
    </submittedName>
</protein>
<gene>
    <name evidence="1" type="ORF">EZS28_037382</name>
</gene>